<accession>A0A1B7N1V1</accession>
<dbReference type="Proteomes" id="UP000092154">
    <property type="component" value="Unassembled WGS sequence"/>
</dbReference>
<name>A0A1B7N1V1_9AGAM</name>
<evidence type="ECO:0000313" key="4">
    <source>
        <dbReference type="Proteomes" id="UP000092154"/>
    </source>
</evidence>
<gene>
    <name evidence="3" type="ORF">K503DRAFT_132633</name>
</gene>
<dbReference type="InParanoid" id="A0A1B7N1V1"/>
<protein>
    <recommendedName>
        <fullName evidence="2">F-box domain-containing protein</fullName>
    </recommendedName>
</protein>
<feature type="signal peptide" evidence="1">
    <location>
        <begin position="1"/>
        <end position="23"/>
    </location>
</feature>
<evidence type="ECO:0000256" key="1">
    <source>
        <dbReference type="SAM" id="SignalP"/>
    </source>
</evidence>
<evidence type="ECO:0000259" key="2">
    <source>
        <dbReference type="Pfam" id="PF12937"/>
    </source>
</evidence>
<feature type="chain" id="PRO_5008597756" description="F-box domain-containing protein" evidence="1">
    <location>
        <begin position="24"/>
        <end position="139"/>
    </location>
</feature>
<reference evidence="3 4" key="1">
    <citation type="submission" date="2016-06" db="EMBL/GenBank/DDBJ databases">
        <title>Comparative genomics of the ectomycorrhizal sister species Rhizopogon vinicolor and Rhizopogon vesiculosus (Basidiomycota: Boletales) reveals a divergence of the mating type B locus.</title>
        <authorList>
            <consortium name="DOE Joint Genome Institute"/>
            <person name="Mujic A.B."/>
            <person name="Kuo A."/>
            <person name="Tritt A."/>
            <person name="Lipzen A."/>
            <person name="Chen C."/>
            <person name="Johnson J."/>
            <person name="Sharma A."/>
            <person name="Barry K."/>
            <person name="Grigoriev I.V."/>
            <person name="Spatafora J.W."/>
        </authorList>
    </citation>
    <scope>NUCLEOTIDE SEQUENCE [LARGE SCALE GENOMIC DNA]</scope>
    <source>
        <strain evidence="3 4">AM-OR11-026</strain>
    </source>
</reference>
<dbReference type="OrthoDB" id="3067012at2759"/>
<proteinExistence type="predicted"/>
<dbReference type="EMBL" id="KV448275">
    <property type="protein sequence ID" value="OAX38826.1"/>
    <property type="molecule type" value="Genomic_DNA"/>
</dbReference>
<dbReference type="Pfam" id="PF12937">
    <property type="entry name" value="F-box-like"/>
    <property type="match status" value="1"/>
</dbReference>
<dbReference type="AlphaFoldDB" id="A0A1B7N1V1"/>
<organism evidence="3 4">
    <name type="scientific">Rhizopogon vinicolor AM-OR11-026</name>
    <dbReference type="NCBI Taxonomy" id="1314800"/>
    <lineage>
        <taxon>Eukaryota</taxon>
        <taxon>Fungi</taxon>
        <taxon>Dikarya</taxon>
        <taxon>Basidiomycota</taxon>
        <taxon>Agaricomycotina</taxon>
        <taxon>Agaricomycetes</taxon>
        <taxon>Agaricomycetidae</taxon>
        <taxon>Boletales</taxon>
        <taxon>Suillineae</taxon>
        <taxon>Rhizopogonaceae</taxon>
        <taxon>Rhizopogon</taxon>
    </lineage>
</organism>
<feature type="domain" description="F-box" evidence="2">
    <location>
        <begin position="6"/>
        <end position="58"/>
    </location>
</feature>
<dbReference type="InterPro" id="IPR001810">
    <property type="entry name" value="F-box_dom"/>
</dbReference>
<keyword evidence="4" id="KW-1185">Reference proteome</keyword>
<evidence type="ECO:0000313" key="3">
    <source>
        <dbReference type="EMBL" id="OAX38826.1"/>
    </source>
</evidence>
<keyword evidence="1" id="KW-0732">Signal</keyword>
<sequence length="139" mass="15989">MRHVHICLLPAEILLVIFTIIREEPRTHDSLKQKTIAALARTCRTFKEPALDVLWKNINGIKPLLSFLPEGVVTETVDRQLTLRRPLFTAEWKLFTQYARRIHSLAIDHCMLDKITDQVVEALVSTPSSALLPNLRRLQ</sequence>